<dbReference type="OrthoDB" id="10017617at2759"/>
<dbReference type="Proteomes" id="UP001152622">
    <property type="component" value="Chromosome 3"/>
</dbReference>
<name>A0A9Q1FX32_SYNKA</name>
<accession>A0A9Q1FX32</accession>
<keyword evidence="2 11" id="KW-0812">Transmembrane</keyword>
<dbReference type="InterPro" id="IPR034047">
    <property type="entry name" value="TNFRSF19_N"/>
</dbReference>
<evidence type="ECO:0000256" key="8">
    <source>
        <dbReference type="ARBA" id="ARBA00023180"/>
    </source>
</evidence>
<comment type="subcellular location">
    <subcellularLocation>
        <location evidence="1">Membrane</location>
        <topology evidence="1">Single-pass membrane protein</topology>
    </subcellularLocation>
</comment>
<dbReference type="AlphaFoldDB" id="A0A9Q1FX32"/>
<dbReference type="PROSITE" id="PS00652">
    <property type="entry name" value="TNFR_NGFR_1"/>
    <property type="match status" value="1"/>
</dbReference>
<dbReference type="InterPro" id="IPR047526">
    <property type="entry name" value="TNR19/27/EDAR"/>
</dbReference>
<evidence type="ECO:0000256" key="7">
    <source>
        <dbReference type="ARBA" id="ARBA00023170"/>
    </source>
</evidence>
<evidence type="ECO:0000256" key="3">
    <source>
        <dbReference type="ARBA" id="ARBA00022737"/>
    </source>
</evidence>
<evidence type="ECO:0000313" key="14">
    <source>
        <dbReference type="Proteomes" id="UP001152622"/>
    </source>
</evidence>
<dbReference type="GO" id="GO:0043123">
    <property type="term" value="P:positive regulation of canonical NF-kappaB signal transduction"/>
    <property type="evidence" value="ECO:0007669"/>
    <property type="project" value="InterPro"/>
</dbReference>
<keyword evidence="6" id="KW-1015">Disulfide bond</keyword>
<dbReference type="InterPro" id="IPR001368">
    <property type="entry name" value="TNFR/NGFR_Cys_rich_reg"/>
</dbReference>
<evidence type="ECO:0000256" key="9">
    <source>
        <dbReference type="PROSITE-ProRule" id="PRU00206"/>
    </source>
</evidence>
<comment type="caution">
    <text evidence="9">Lacks conserved residue(s) required for the propagation of feature annotation.</text>
</comment>
<dbReference type="GO" id="GO:0005886">
    <property type="term" value="C:plasma membrane"/>
    <property type="evidence" value="ECO:0007669"/>
    <property type="project" value="TreeGrafter"/>
</dbReference>
<feature type="compositionally biased region" description="Basic and acidic residues" evidence="10">
    <location>
        <begin position="339"/>
        <end position="352"/>
    </location>
</feature>
<evidence type="ECO:0000256" key="10">
    <source>
        <dbReference type="SAM" id="MobiDB-lite"/>
    </source>
</evidence>
<protein>
    <recommendedName>
        <fullName evidence="12">TNFR-Cys domain-containing protein</fullName>
    </recommendedName>
</protein>
<evidence type="ECO:0000256" key="5">
    <source>
        <dbReference type="ARBA" id="ARBA00023136"/>
    </source>
</evidence>
<feature type="region of interest" description="Disordered" evidence="10">
    <location>
        <begin position="335"/>
        <end position="386"/>
    </location>
</feature>
<evidence type="ECO:0000256" key="11">
    <source>
        <dbReference type="SAM" id="Phobius"/>
    </source>
</evidence>
<dbReference type="PRINTS" id="PR01969">
    <property type="entry name" value="TNFACTORR19"/>
</dbReference>
<evidence type="ECO:0000256" key="1">
    <source>
        <dbReference type="ARBA" id="ARBA00004167"/>
    </source>
</evidence>
<sequence length="386" mass="42359">MYLARKQPKRSERTISFSLLSESVLSRSPRMAWRFGQETLQLLKVLVMGFCLVFTAAKDPRECWEQEYKDQSGSCVACKQCDAGQELSKECGFGFGEYAQCVPCRPGRFKEDGGLQKCKPCLDCTLVNRSQKGNCSTTRNAMCGDCLPGFYRKSKLSGFQDMECVPCGDPPPAYEPHCSSRVNLVPLQSTTSSPRDVALAAVICSALASVLLALLILCVIYCKRQLLEKKPAALARSQDGPYSGAELSCFDRRQVHELPQRACCHCHQSPGHTCRLDQSRDGSPIQSHGGLNGGLSNPLEGIVPLCLGPLVDYPGNSVETWPLMRDIPERLDPLPCDCGPRERDVAKSKEEAETLLGVQTDRDQDHSSPAETLLHLEQPLASSSQA</sequence>
<keyword evidence="8" id="KW-0325">Glycoprotein</keyword>
<reference evidence="13" key="1">
    <citation type="journal article" date="2023" name="Science">
        <title>Genome structures resolve the early diversification of teleost fishes.</title>
        <authorList>
            <person name="Parey E."/>
            <person name="Louis A."/>
            <person name="Montfort J."/>
            <person name="Bouchez O."/>
            <person name="Roques C."/>
            <person name="Iampietro C."/>
            <person name="Lluch J."/>
            <person name="Castinel A."/>
            <person name="Donnadieu C."/>
            <person name="Desvignes T."/>
            <person name="Floi Bucao C."/>
            <person name="Jouanno E."/>
            <person name="Wen M."/>
            <person name="Mejri S."/>
            <person name="Dirks R."/>
            <person name="Jansen H."/>
            <person name="Henkel C."/>
            <person name="Chen W.J."/>
            <person name="Zahm M."/>
            <person name="Cabau C."/>
            <person name="Klopp C."/>
            <person name="Thompson A.W."/>
            <person name="Robinson-Rechavi M."/>
            <person name="Braasch I."/>
            <person name="Lecointre G."/>
            <person name="Bobe J."/>
            <person name="Postlethwait J.H."/>
            <person name="Berthelot C."/>
            <person name="Roest Crollius H."/>
            <person name="Guiguen Y."/>
        </authorList>
    </citation>
    <scope>NUCLEOTIDE SEQUENCE</scope>
    <source>
        <strain evidence="13">WJC10195</strain>
    </source>
</reference>
<evidence type="ECO:0000259" key="12">
    <source>
        <dbReference type="PROSITE" id="PS50050"/>
    </source>
</evidence>
<dbReference type="GO" id="GO:0038023">
    <property type="term" value="F:signaling receptor activity"/>
    <property type="evidence" value="ECO:0007669"/>
    <property type="project" value="InterPro"/>
</dbReference>
<dbReference type="GO" id="GO:0046330">
    <property type="term" value="P:positive regulation of JNK cascade"/>
    <property type="evidence" value="ECO:0007669"/>
    <property type="project" value="InterPro"/>
</dbReference>
<evidence type="ECO:0000256" key="4">
    <source>
        <dbReference type="ARBA" id="ARBA00022989"/>
    </source>
</evidence>
<feature type="transmembrane region" description="Helical" evidence="11">
    <location>
        <begin position="197"/>
        <end position="222"/>
    </location>
</feature>
<feature type="repeat" description="TNFR-Cys" evidence="9">
    <location>
        <begin position="103"/>
        <end position="143"/>
    </location>
</feature>
<dbReference type="Gene3D" id="2.10.50.10">
    <property type="entry name" value="Tumor Necrosis Factor Receptor, subunit A, domain 2"/>
    <property type="match status" value="1"/>
</dbReference>
<organism evidence="13 14">
    <name type="scientific">Synaphobranchus kaupii</name>
    <name type="common">Kaup's arrowtooth eel</name>
    <dbReference type="NCBI Taxonomy" id="118154"/>
    <lineage>
        <taxon>Eukaryota</taxon>
        <taxon>Metazoa</taxon>
        <taxon>Chordata</taxon>
        <taxon>Craniata</taxon>
        <taxon>Vertebrata</taxon>
        <taxon>Euteleostomi</taxon>
        <taxon>Actinopterygii</taxon>
        <taxon>Neopterygii</taxon>
        <taxon>Teleostei</taxon>
        <taxon>Anguilliformes</taxon>
        <taxon>Synaphobranchidae</taxon>
        <taxon>Synaphobranchus</taxon>
    </lineage>
</organism>
<feature type="domain" description="TNFR-Cys" evidence="12">
    <location>
        <begin position="103"/>
        <end position="143"/>
    </location>
</feature>
<dbReference type="PANTHER" id="PTHR12120">
    <property type="entry name" value="TNFR-CYS DOMAIN-CONTAINING PROTEIN"/>
    <property type="match status" value="1"/>
</dbReference>
<keyword evidence="4 11" id="KW-1133">Transmembrane helix</keyword>
<dbReference type="CDD" id="cd13418">
    <property type="entry name" value="TNFRSF19"/>
    <property type="match status" value="1"/>
</dbReference>
<keyword evidence="7" id="KW-0675">Receptor</keyword>
<comment type="caution">
    <text evidence="13">The sequence shown here is derived from an EMBL/GenBank/DDBJ whole genome shotgun (WGS) entry which is preliminary data.</text>
</comment>
<evidence type="ECO:0000256" key="2">
    <source>
        <dbReference type="ARBA" id="ARBA00022692"/>
    </source>
</evidence>
<keyword evidence="14" id="KW-1185">Reference proteome</keyword>
<evidence type="ECO:0000313" key="13">
    <source>
        <dbReference type="EMBL" id="KAJ8368830.1"/>
    </source>
</evidence>
<dbReference type="PANTHER" id="PTHR12120:SF1">
    <property type="entry name" value="TUMOR NECROSIS FACTOR RECEPTOR SUPERFAMILY MEMBER 19"/>
    <property type="match status" value="1"/>
</dbReference>
<dbReference type="InterPro" id="IPR022342">
    <property type="entry name" value="TNFR_19"/>
</dbReference>
<dbReference type="EMBL" id="JAINUF010000003">
    <property type="protein sequence ID" value="KAJ8368830.1"/>
    <property type="molecule type" value="Genomic_DNA"/>
</dbReference>
<dbReference type="PROSITE" id="PS50050">
    <property type="entry name" value="TNFR_NGFR_2"/>
    <property type="match status" value="1"/>
</dbReference>
<keyword evidence="5 11" id="KW-0472">Membrane</keyword>
<evidence type="ECO:0000256" key="6">
    <source>
        <dbReference type="ARBA" id="ARBA00023157"/>
    </source>
</evidence>
<gene>
    <name evidence="13" type="ORF">SKAU_G00088580</name>
</gene>
<proteinExistence type="predicted"/>
<keyword evidence="3" id="KW-0677">Repeat</keyword>